<dbReference type="Pfam" id="PF12804">
    <property type="entry name" value="NTP_transf_3"/>
    <property type="match status" value="1"/>
</dbReference>
<dbReference type="UniPathway" id="UPA00973"/>
<dbReference type="GO" id="GO:0000902">
    <property type="term" value="P:cell morphogenesis"/>
    <property type="evidence" value="ECO:0007669"/>
    <property type="project" value="UniProtKB-UniRule"/>
</dbReference>
<evidence type="ECO:0000259" key="19">
    <source>
        <dbReference type="Pfam" id="PF12804"/>
    </source>
</evidence>
<dbReference type="GO" id="GO:0003977">
    <property type="term" value="F:UDP-N-acetylglucosamine diphosphorylase activity"/>
    <property type="evidence" value="ECO:0007669"/>
    <property type="project" value="UniProtKB-UniRule"/>
</dbReference>
<keyword evidence="12 17" id="KW-0012">Acyltransferase</keyword>
<evidence type="ECO:0000256" key="12">
    <source>
        <dbReference type="ARBA" id="ARBA00023315"/>
    </source>
</evidence>
<keyword evidence="8 17" id="KW-0460">Magnesium</keyword>
<comment type="subunit">
    <text evidence="17">Homotrimer.</text>
</comment>
<dbReference type="Gene3D" id="3.90.550.10">
    <property type="entry name" value="Spore Coat Polysaccharide Biosynthesis Protein SpsA, Chain A"/>
    <property type="match status" value="1"/>
</dbReference>
<dbReference type="HAMAP" id="MF_01631">
    <property type="entry name" value="GlmU"/>
    <property type="match status" value="1"/>
</dbReference>
<evidence type="ECO:0000256" key="8">
    <source>
        <dbReference type="ARBA" id="ARBA00022842"/>
    </source>
</evidence>
<feature type="binding site" evidence="17">
    <location>
        <position position="37"/>
    </location>
    <ligand>
        <name>UDP-N-acetyl-alpha-D-glucosamine</name>
        <dbReference type="ChEBI" id="CHEBI:57705"/>
    </ligand>
</feature>
<accession>A0A4R5Y5E5</accession>
<keyword evidence="10 17" id="KW-0573">Peptidoglycan synthesis</keyword>
<dbReference type="InterPro" id="IPR038009">
    <property type="entry name" value="GlmU_C_LbH"/>
</dbReference>
<dbReference type="NCBIfam" id="NF010932">
    <property type="entry name" value="PRK14352.1"/>
    <property type="match status" value="1"/>
</dbReference>
<keyword evidence="5 17" id="KW-0548">Nucleotidyltransferase</keyword>
<evidence type="ECO:0000256" key="10">
    <source>
        <dbReference type="ARBA" id="ARBA00022984"/>
    </source>
</evidence>
<feature type="binding site" evidence="17">
    <location>
        <position position="443"/>
    </location>
    <ligand>
        <name>acetyl-CoA</name>
        <dbReference type="ChEBI" id="CHEBI:57288"/>
    </ligand>
</feature>
<evidence type="ECO:0000256" key="5">
    <source>
        <dbReference type="ARBA" id="ARBA00022695"/>
    </source>
</evidence>
<dbReference type="InterPro" id="IPR029044">
    <property type="entry name" value="Nucleotide-diphossugar_trans"/>
</dbReference>
<evidence type="ECO:0000256" key="18">
    <source>
        <dbReference type="SAM" id="MobiDB-lite"/>
    </source>
</evidence>
<evidence type="ECO:0000256" key="6">
    <source>
        <dbReference type="ARBA" id="ARBA00022723"/>
    </source>
</evidence>
<reference evidence="20 21" key="1">
    <citation type="submission" date="2019-03" db="EMBL/GenBank/DDBJ databases">
        <title>Genome Sequencing and Assembly of Various Microbes Isolated from Partially Reclaimed Soil and Acid Mine Drainage (AMD) Site.</title>
        <authorList>
            <person name="Steinbock B."/>
            <person name="Bechtold R."/>
            <person name="Sevigny J.L."/>
            <person name="Thomas D."/>
            <person name="Cuthill L.R."/>
            <person name="Aveiro Johannsen E.J."/>
            <person name="Thomas K."/>
            <person name="Ghosh A."/>
        </authorList>
    </citation>
    <scope>NUCLEOTIDE SEQUENCE [LARGE SCALE GENOMIC DNA]</scope>
    <source>
        <strain evidence="20 21">S-A3</strain>
    </source>
</reference>
<sequence length="528" mass="55017">MSTPQTPAHRPGAAVGPAAVIVLAAGKGTRMKSKTPKILHRIGGRSMVGHCLVAARSLHPRRLAAVVRFERDLVAPHVLEQDPEAIVVDQDDVPGTGRAVQVAVEALDAQERLAGTVVVTYGDVPLLTPEVLQRLVSHHEECGNAVTVLTADHEQPGGYGRILRDADGSFREIKEAKDATEAELAVAEINSGIFAFDADVLRDSLAKVTSDNAQGEMYLTDVPLLAREAGHAVDALKIEDRWEVEGANDRVQLAQLGAHLNRRILEAHMRNGVTVVDPASTWIDVQVRIAADATILPGTQLHGGTRVGEDAVVGPDTTLTDVEVGPGAHVVRTHGSGSVIGPRASVGPFAYLRPGTVLADEGKIGTFVETKNSRIGTGSKVPHLSYVGDATIGEHSNIGAASVFVNYDGVRKHRTVIGDHVRMGSDNMYVAPVQVGDGAYSGAGTTIRKDVPPGALALTEGAQRVVENWVVEHRPGTAAAEAASRALGNGAATAAGTVPSGTTEHSSAGTGADTTAHGAAGDTTEESE</sequence>
<dbReference type="GO" id="GO:0019134">
    <property type="term" value="F:glucosamine-1-phosphate N-acetyltransferase activity"/>
    <property type="evidence" value="ECO:0007669"/>
    <property type="project" value="UniProtKB-UniRule"/>
</dbReference>
<feature type="region of interest" description="Linker" evidence="17">
    <location>
        <begin position="251"/>
        <end position="271"/>
    </location>
</feature>
<evidence type="ECO:0000256" key="7">
    <source>
        <dbReference type="ARBA" id="ARBA00022737"/>
    </source>
</evidence>
<dbReference type="CDD" id="cd03353">
    <property type="entry name" value="LbH_GlmU_C"/>
    <property type="match status" value="1"/>
</dbReference>
<comment type="pathway">
    <text evidence="17">Nucleotide-sugar biosynthesis; UDP-N-acetyl-alpha-D-glucosamine biosynthesis; N-acetyl-alpha-D-glucosamine 1-phosphate from alpha-D-glucosamine 6-phosphate (route II): step 2/2.</text>
</comment>
<evidence type="ECO:0000313" key="21">
    <source>
        <dbReference type="Proteomes" id="UP000295163"/>
    </source>
</evidence>
<feature type="binding site" evidence="17">
    <location>
        <position position="397"/>
    </location>
    <ligand>
        <name>UDP-N-acetyl-alpha-D-glucosamine</name>
        <dbReference type="ChEBI" id="CHEBI:57705"/>
    </ligand>
</feature>
<keyword evidence="11 17" id="KW-0511">Multifunctional enzyme</keyword>
<comment type="caution">
    <text evidence="20">The sequence shown here is derived from an EMBL/GenBank/DDBJ whole genome shotgun (WGS) entry which is preliminary data.</text>
</comment>
<evidence type="ECO:0000256" key="15">
    <source>
        <dbReference type="ARBA" id="ARBA00048493"/>
    </source>
</evidence>
<feature type="binding site" evidence="17">
    <location>
        <begin position="23"/>
        <end position="26"/>
    </location>
    <ligand>
        <name>UDP-N-acetyl-alpha-D-glucosamine</name>
        <dbReference type="ChEBI" id="CHEBI:57705"/>
    </ligand>
</feature>
<feature type="binding site" evidence="17">
    <location>
        <position position="425"/>
    </location>
    <ligand>
        <name>acetyl-CoA</name>
        <dbReference type="ChEBI" id="CHEBI:57288"/>
    </ligand>
</feature>
<dbReference type="EC" id="2.7.7.23" evidence="17"/>
<dbReference type="GO" id="GO:0008360">
    <property type="term" value="P:regulation of cell shape"/>
    <property type="evidence" value="ECO:0007669"/>
    <property type="project" value="UniProtKB-KW"/>
</dbReference>
<comment type="caution">
    <text evidence="17">Lacks conserved residue(s) required for the propagation of feature annotation.</text>
</comment>
<comment type="function">
    <text evidence="16 17">Catalyzes the last two sequential reactions in the de novo biosynthetic pathway for UDP-N-acetylglucosamine (UDP-GlcNAc). The C-terminal domain catalyzes the transfer of acetyl group from acetyl coenzyme A to glucosamine-1-phosphate (GlcN-1-P) to produce N-acetylglucosamine-1-phosphate (GlcNAc-1-P), which is converted into UDP-GlcNAc by the transfer of uridine 5-monophosphate (from uridine 5-triphosphate), a reaction catalyzed by the N-terminal domain.</text>
</comment>
<dbReference type="RefSeq" id="WP_133411474.1">
    <property type="nucleotide sequence ID" value="NZ_SMZT01000010.1"/>
</dbReference>
<comment type="pathway">
    <text evidence="17">Nucleotide-sugar biosynthesis; UDP-N-acetyl-alpha-D-glucosamine biosynthesis; UDP-N-acetyl-alpha-D-glucosamine from N-acetyl-alpha-D-glucosamine 1-phosphate: step 1/1.</text>
</comment>
<dbReference type="InterPro" id="IPR025877">
    <property type="entry name" value="MobA-like_NTP_Trfase"/>
</dbReference>
<dbReference type="AlphaFoldDB" id="A0A4R5Y5E5"/>
<dbReference type="EMBL" id="SMZT01000010">
    <property type="protein sequence ID" value="TDL38505.1"/>
    <property type="molecule type" value="Genomic_DNA"/>
</dbReference>
<feature type="binding site" evidence="17">
    <location>
        <begin position="95"/>
        <end position="96"/>
    </location>
    <ligand>
        <name>UDP-N-acetyl-alpha-D-glucosamine</name>
        <dbReference type="ChEBI" id="CHEBI:57705"/>
    </ligand>
</feature>
<feature type="binding site" evidence="17">
    <location>
        <position position="371"/>
    </location>
    <ligand>
        <name>UDP-N-acetyl-alpha-D-glucosamine</name>
        <dbReference type="ChEBI" id="CHEBI:57705"/>
    </ligand>
</feature>
<dbReference type="GO" id="GO:0016020">
    <property type="term" value="C:membrane"/>
    <property type="evidence" value="ECO:0007669"/>
    <property type="project" value="GOC"/>
</dbReference>
<dbReference type="GO" id="GO:0000287">
    <property type="term" value="F:magnesium ion binding"/>
    <property type="evidence" value="ECO:0007669"/>
    <property type="project" value="UniProtKB-UniRule"/>
</dbReference>
<dbReference type="GO" id="GO:0005737">
    <property type="term" value="C:cytoplasm"/>
    <property type="evidence" value="ECO:0007669"/>
    <property type="project" value="UniProtKB-SubCell"/>
</dbReference>
<feature type="domain" description="MobA-like NTP transferase" evidence="19">
    <location>
        <begin position="20"/>
        <end position="164"/>
    </location>
</feature>
<feature type="compositionally biased region" description="Low complexity" evidence="18">
    <location>
        <begin position="505"/>
        <end position="522"/>
    </location>
</feature>
<feature type="region of interest" description="N-acetyltransferase" evidence="17">
    <location>
        <begin position="272"/>
        <end position="528"/>
    </location>
</feature>
<evidence type="ECO:0000256" key="14">
    <source>
        <dbReference type="ARBA" id="ARBA00048247"/>
    </source>
</evidence>
<comment type="catalytic activity">
    <reaction evidence="15 17">
        <text>N-acetyl-alpha-D-glucosamine 1-phosphate + UTP + H(+) = UDP-N-acetyl-alpha-D-glucosamine + diphosphate</text>
        <dbReference type="Rhea" id="RHEA:13509"/>
        <dbReference type="ChEBI" id="CHEBI:15378"/>
        <dbReference type="ChEBI" id="CHEBI:33019"/>
        <dbReference type="ChEBI" id="CHEBI:46398"/>
        <dbReference type="ChEBI" id="CHEBI:57705"/>
        <dbReference type="ChEBI" id="CHEBI:57776"/>
        <dbReference type="EC" id="2.7.7.23"/>
    </reaction>
</comment>
<organism evidence="20 21">
    <name type="scientific">Kocuria rosea</name>
    <name type="common">Deinococcus erythromyxa</name>
    <name type="synonym">Micrococcus rubens</name>
    <dbReference type="NCBI Taxonomy" id="1275"/>
    <lineage>
        <taxon>Bacteria</taxon>
        <taxon>Bacillati</taxon>
        <taxon>Actinomycetota</taxon>
        <taxon>Actinomycetes</taxon>
        <taxon>Micrococcales</taxon>
        <taxon>Micrococcaceae</taxon>
        <taxon>Kocuria</taxon>
    </lineage>
</organism>
<feature type="binding site" evidence="17">
    <location>
        <position position="386"/>
    </location>
    <ligand>
        <name>UDP-N-acetyl-alpha-D-glucosamine</name>
        <dbReference type="ChEBI" id="CHEBI:57705"/>
    </ligand>
</feature>
<comment type="pathway">
    <text evidence="17">Bacterial outer membrane biogenesis; LPS lipid A biosynthesis.</text>
</comment>
<evidence type="ECO:0000256" key="13">
    <source>
        <dbReference type="ARBA" id="ARBA00023316"/>
    </source>
</evidence>
<feature type="binding site" evidence="17">
    <location>
        <position position="353"/>
    </location>
    <ligand>
        <name>UDP-N-acetyl-alpha-D-glucosamine</name>
        <dbReference type="ChEBI" id="CHEBI:57705"/>
    </ligand>
</feature>
<name>A0A4R5Y5E5_KOCRO</name>
<evidence type="ECO:0000256" key="16">
    <source>
        <dbReference type="ARBA" id="ARBA00049628"/>
    </source>
</evidence>
<dbReference type="GO" id="GO:0009252">
    <property type="term" value="P:peptidoglycan biosynthetic process"/>
    <property type="evidence" value="ECO:0007669"/>
    <property type="project" value="UniProtKB-UniRule"/>
</dbReference>
<dbReference type="GO" id="GO:0009245">
    <property type="term" value="P:lipid A biosynthetic process"/>
    <property type="evidence" value="ECO:0007669"/>
    <property type="project" value="UniProtKB-UniRule"/>
</dbReference>
<feature type="binding site" evidence="17">
    <location>
        <begin position="406"/>
        <end position="407"/>
    </location>
    <ligand>
        <name>acetyl-CoA</name>
        <dbReference type="ChEBI" id="CHEBI:57288"/>
    </ligand>
</feature>
<keyword evidence="13 17" id="KW-0961">Cell wall biogenesis/degradation</keyword>
<dbReference type="NCBIfam" id="TIGR01173">
    <property type="entry name" value="glmU"/>
    <property type="match status" value="1"/>
</dbReference>
<dbReference type="Gene3D" id="2.160.10.10">
    <property type="entry name" value="Hexapeptide repeat proteins"/>
    <property type="match status" value="1"/>
</dbReference>
<feature type="binding site" evidence="17">
    <location>
        <position position="175"/>
    </location>
    <ligand>
        <name>UDP-N-acetyl-alpha-D-glucosamine</name>
        <dbReference type="ChEBI" id="CHEBI:57705"/>
    </ligand>
</feature>
<dbReference type="GO" id="GO:0006048">
    <property type="term" value="P:UDP-N-acetylglucosamine biosynthetic process"/>
    <property type="evidence" value="ECO:0007669"/>
    <property type="project" value="UniProtKB-UniPathway"/>
</dbReference>
<dbReference type="EC" id="2.3.1.157" evidence="17"/>
<evidence type="ECO:0000256" key="4">
    <source>
        <dbReference type="ARBA" id="ARBA00022679"/>
    </source>
</evidence>
<keyword evidence="4 17" id="KW-0808">Transferase</keyword>
<comment type="subcellular location">
    <subcellularLocation>
        <location evidence="17">Cytoplasm</location>
    </subcellularLocation>
</comment>
<feature type="binding site" evidence="17">
    <location>
        <position position="90"/>
    </location>
    <ligand>
        <name>UDP-N-acetyl-alpha-D-glucosamine</name>
        <dbReference type="ChEBI" id="CHEBI:57705"/>
    </ligand>
</feature>
<dbReference type="InterPro" id="IPR005882">
    <property type="entry name" value="Bifunctional_GlmU"/>
</dbReference>
<comment type="catalytic activity">
    <reaction evidence="14 17">
        <text>alpha-D-glucosamine 1-phosphate + acetyl-CoA = N-acetyl-alpha-D-glucosamine 1-phosphate + CoA + H(+)</text>
        <dbReference type="Rhea" id="RHEA:13725"/>
        <dbReference type="ChEBI" id="CHEBI:15378"/>
        <dbReference type="ChEBI" id="CHEBI:57287"/>
        <dbReference type="ChEBI" id="CHEBI:57288"/>
        <dbReference type="ChEBI" id="CHEBI:57776"/>
        <dbReference type="ChEBI" id="CHEBI:58516"/>
        <dbReference type="EC" id="2.3.1.157"/>
    </reaction>
</comment>
<feature type="binding site" evidence="17">
    <location>
        <begin position="121"/>
        <end position="123"/>
    </location>
    <ligand>
        <name>UDP-N-acetyl-alpha-D-glucosamine</name>
        <dbReference type="ChEBI" id="CHEBI:57705"/>
    </ligand>
</feature>
<dbReference type="SUPFAM" id="SSF53448">
    <property type="entry name" value="Nucleotide-diphospho-sugar transferases"/>
    <property type="match status" value="1"/>
</dbReference>
<feature type="binding site" evidence="17">
    <location>
        <position position="190"/>
    </location>
    <ligand>
        <name>UDP-N-acetyl-alpha-D-glucosamine</name>
        <dbReference type="ChEBI" id="CHEBI:57705"/>
    </ligand>
</feature>
<dbReference type="InterPro" id="IPR011004">
    <property type="entry name" value="Trimer_LpxA-like_sf"/>
</dbReference>
<dbReference type="Proteomes" id="UP000295163">
    <property type="component" value="Unassembled WGS sequence"/>
</dbReference>
<dbReference type="GeneID" id="64349015"/>
<keyword evidence="7 17" id="KW-0677">Repeat</keyword>
<feature type="binding site" evidence="17">
    <location>
        <position position="248"/>
    </location>
    <ligand>
        <name>UDP-N-acetyl-alpha-D-glucosamine</name>
        <dbReference type="ChEBI" id="CHEBI:57705"/>
    </ligand>
</feature>
<dbReference type="PANTHER" id="PTHR43584:SF3">
    <property type="entry name" value="BIFUNCTIONAL PROTEIN GLMU"/>
    <property type="match status" value="1"/>
</dbReference>
<feature type="binding site" evidence="17">
    <location>
        <position position="160"/>
    </location>
    <ligand>
        <name>UDP-N-acetyl-alpha-D-glucosamine</name>
        <dbReference type="ChEBI" id="CHEBI:57705"/>
    </ligand>
</feature>
<keyword evidence="6 17" id="KW-0479">Metal-binding</keyword>
<comment type="similarity">
    <text evidence="2 17">In the N-terminal section; belongs to the N-acetylglucosamine-1-phosphate uridyltransferase family.</text>
</comment>
<keyword evidence="9 17" id="KW-0133">Cell shape</keyword>
<gene>
    <name evidence="17 20" type="primary">glmU</name>
    <name evidence="20" type="ORF">E2R59_16460</name>
</gene>
<evidence type="ECO:0000256" key="9">
    <source>
        <dbReference type="ARBA" id="ARBA00022960"/>
    </source>
</evidence>
<dbReference type="PANTHER" id="PTHR43584">
    <property type="entry name" value="NUCLEOTIDYL TRANSFERASE"/>
    <property type="match status" value="1"/>
</dbReference>
<evidence type="ECO:0000256" key="1">
    <source>
        <dbReference type="ARBA" id="ARBA00007707"/>
    </source>
</evidence>
<dbReference type="GO" id="GO:0071555">
    <property type="term" value="P:cell wall organization"/>
    <property type="evidence" value="ECO:0007669"/>
    <property type="project" value="UniProtKB-KW"/>
</dbReference>
<protein>
    <recommendedName>
        <fullName evidence="17">Bifunctional protein GlmU</fullName>
    </recommendedName>
    <domain>
        <recommendedName>
            <fullName evidence="17">UDP-N-acetylglucosamine pyrophosphorylase</fullName>
            <ecNumber evidence="17">2.7.7.23</ecNumber>
        </recommendedName>
        <alternativeName>
            <fullName evidence="17">N-acetylglucosamine-1-phosphate uridyltransferase</fullName>
        </alternativeName>
    </domain>
    <domain>
        <recommendedName>
            <fullName evidence="17">Glucosamine-1-phosphate N-acetyltransferase</fullName>
            <ecNumber evidence="17">2.3.1.157</ecNumber>
        </recommendedName>
    </domain>
</protein>
<evidence type="ECO:0000256" key="2">
    <source>
        <dbReference type="ARBA" id="ARBA00007947"/>
    </source>
</evidence>
<feature type="region of interest" description="Pyrophosphorylase" evidence="17">
    <location>
        <begin position="1"/>
        <end position="250"/>
    </location>
</feature>
<evidence type="ECO:0000256" key="11">
    <source>
        <dbReference type="ARBA" id="ARBA00023268"/>
    </source>
</evidence>
<dbReference type="UniPathway" id="UPA00113">
    <property type="reaction ID" value="UER00532"/>
</dbReference>
<dbReference type="CDD" id="cd02540">
    <property type="entry name" value="GT2_GlmU_N_bac"/>
    <property type="match status" value="1"/>
</dbReference>
<comment type="cofactor">
    <cofactor evidence="17">
        <name>Mg(2+)</name>
        <dbReference type="ChEBI" id="CHEBI:18420"/>
    </cofactor>
    <text evidence="17">Binds 1 Mg(2+) ion per subunit.</text>
</comment>
<feature type="active site" description="Proton acceptor" evidence="17">
    <location>
        <position position="383"/>
    </location>
</feature>
<dbReference type="SUPFAM" id="SSF51161">
    <property type="entry name" value="Trimeric LpxA-like enzymes"/>
    <property type="match status" value="1"/>
</dbReference>
<feature type="binding site" evidence="17">
    <location>
        <position position="400"/>
    </location>
    <ligand>
        <name>acetyl-CoA</name>
        <dbReference type="ChEBI" id="CHEBI:57288"/>
    </ligand>
</feature>
<comment type="similarity">
    <text evidence="1 17">In the C-terminal section; belongs to the transferase hexapeptide repeat family.</text>
</comment>
<feature type="binding site" evidence="17">
    <location>
        <position position="123"/>
    </location>
    <ligand>
        <name>Mg(2+)</name>
        <dbReference type="ChEBI" id="CHEBI:18420"/>
    </ligand>
</feature>
<evidence type="ECO:0000313" key="20">
    <source>
        <dbReference type="EMBL" id="TDL38505.1"/>
    </source>
</evidence>
<keyword evidence="3 17" id="KW-0963">Cytoplasm</keyword>
<dbReference type="InterPro" id="IPR050065">
    <property type="entry name" value="GlmU-like"/>
</dbReference>
<evidence type="ECO:0000256" key="17">
    <source>
        <dbReference type="HAMAP-Rule" id="MF_01631"/>
    </source>
</evidence>
<proteinExistence type="inferred from homology"/>
<evidence type="ECO:0000256" key="3">
    <source>
        <dbReference type="ARBA" id="ARBA00022490"/>
    </source>
</evidence>
<feature type="binding site" evidence="17">
    <location>
        <position position="248"/>
    </location>
    <ligand>
        <name>Mg(2+)</name>
        <dbReference type="ChEBI" id="CHEBI:18420"/>
    </ligand>
</feature>
<feature type="region of interest" description="Disordered" evidence="18">
    <location>
        <begin position="490"/>
        <end position="528"/>
    </location>
</feature>